<name>A0A7T2S1G3_DELAC</name>
<dbReference type="RefSeq" id="WP_197954755.1">
    <property type="nucleotide sequence ID" value="NZ_CP065668.1"/>
</dbReference>
<dbReference type="AlphaFoldDB" id="A0A7T2S1G3"/>
<accession>A0A7T2S1G3</accession>
<sequence>MASSLVCKEVHEFHAIGKNPCYSSIPRRRTALQTAMSQKSLVDSMKKRATMQGSTEEKRCRSLVLKRSKKFDCNDAKNCARIQGFADRSESEAKKKFSASILKNIQPISVGV</sequence>
<evidence type="ECO:0000313" key="1">
    <source>
        <dbReference type="EMBL" id="QPS07216.1"/>
    </source>
</evidence>
<dbReference type="Proteomes" id="UP000594778">
    <property type="component" value="Chromosome"/>
</dbReference>
<organism evidence="1 2">
    <name type="scientific">Delftia acidovorans</name>
    <name type="common">Pseudomonas acidovorans</name>
    <name type="synonym">Comamonas acidovorans</name>
    <dbReference type="NCBI Taxonomy" id="80866"/>
    <lineage>
        <taxon>Bacteria</taxon>
        <taxon>Pseudomonadati</taxon>
        <taxon>Pseudomonadota</taxon>
        <taxon>Betaproteobacteria</taxon>
        <taxon>Burkholderiales</taxon>
        <taxon>Comamonadaceae</taxon>
        <taxon>Delftia</taxon>
    </lineage>
</organism>
<reference evidence="1 2" key="1">
    <citation type="submission" date="2020-12" db="EMBL/GenBank/DDBJ databases">
        <title>FDA dAtabase for Regulatory Grade micrObial Sequences (FDA-ARGOS): Supporting development and validation of Infectious Disease Dx tests.</title>
        <authorList>
            <person name="Sproer C."/>
            <person name="Gronow S."/>
            <person name="Severitt S."/>
            <person name="Schroder I."/>
            <person name="Tallon L."/>
            <person name="Sadzewicz L."/>
            <person name="Zhao X."/>
            <person name="Boylan J."/>
            <person name="Ott S."/>
            <person name="Bowen H."/>
            <person name="Vavikolanu K."/>
            <person name="Mehta A."/>
            <person name="Aluvathingal J."/>
            <person name="Nadendla S."/>
            <person name="Lowell S."/>
            <person name="Myers T."/>
            <person name="Yan Y."/>
            <person name="Sichtig H."/>
        </authorList>
    </citation>
    <scope>NUCLEOTIDE SEQUENCE [LARGE SCALE GENOMIC DNA]</scope>
    <source>
        <strain evidence="1 2">FDAARGOS_909</strain>
    </source>
</reference>
<dbReference type="EMBL" id="CP065668">
    <property type="protein sequence ID" value="QPS07216.1"/>
    <property type="molecule type" value="Genomic_DNA"/>
</dbReference>
<proteinExistence type="predicted"/>
<evidence type="ECO:0000313" key="2">
    <source>
        <dbReference type="Proteomes" id="UP000594778"/>
    </source>
</evidence>
<gene>
    <name evidence="1" type="ORF">I6G66_23440</name>
</gene>
<protein>
    <submittedName>
        <fullName evidence="1">Uncharacterized protein</fullName>
    </submittedName>
</protein>